<evidence type="ECO:0000259" key="4">
    <source>
        <dbReference type="PROSITE" id="PS51379"/>
    </source>
</evidence>
<dbReference type="Gene3D" id="3.30.70.20">
    <property type="match status" value="1"/>
</dbReference>
<keyword evidence="1" id="KW-0479">Metal-binding</keyword>
<keyword evidence="3" id="KW-0411">Iron-sulfur</keyword>
<sequence length="64" mass="7067">MEEKVLVVKKGLCKGCEICVEFCPKDILDMKDGKVNVKNISACIQCNMCGKLCPDYAIGIRRNG</sequence>
<dbReference type="PANTHER" id="PTHR43122:SF1">
    <property type="entry name" value="IRON-SULFUR-BINDING PROTEIN"/>
    <property type="match status" value="1"/>
</dbReference>
<dbReference type="eggNOG" id="COG1036">
    <property type="taxonomic scope" value="Bacteria"/>
</dbReference>
<dbReference type="KEGG" id="ipo:Ilyop_0085"/>
<name>E3H6I9_ILYPC</name>
<evidence type="ECO:0000313" key="6">
    <source>
        <dbReference type="Proteomes" id="UP000006875"/>
    </source>
</evidence>
<evidence type="ECO:0000256" key="3">
    <source>
        <dbReference type="ARBA" id="ARBA00023014"/>
    </source>
</evidence>
<organism evidence="5 6">
    <name type="scientific">Ilyobacter polytropus (strain ATCC 51220 / DSM 2926 / LMG 16218 / CuHBu1)</name>
    <dbReference type="NCBI Taxonomy" id="572544"/>
    <lineage>
        <taxon>Bacteria</taxon>
        <taxon>Fusobacteriati</taxon>
        <taxon>Fusobacteriota</taxon>
        <taxon>Fusobacteriia</taxon>
        <taxon>Fusobacteriales</taxon>
        <taxon>Fusobacteriaceae</taxon>
        <taxon>Ilyobacter</taxon>
    </lineage>
</organism>
<dbReference type="OrthoDB" id="9804603at2"/>
<dbReference type="STRING" id="572544.Ilyop_0085"/>
<feature type="domain" description="4Fe-4S ferredoxin-type" evidence="4">
    <location>
        <begin position="34"/>
        <end position="63"/>
    </location>
</feature>
<keyword evidence="6" id="KW-1185">Reference proteome</keyword>
<dbReference type="SUPFAM" id="SSF54862">
    <property type="entry name" value="4Fe-4S ferredoxins"/>
    <property type="match status" value="1"/>
</dbReference>
<dbReference type="GO" id="GO:0046872">
    <property type="term" value="F:metal ion binding"/>
    <property type="evidence" value="ECO:0007669"/>
    <property type="project" value="UniProtKB-KW"/>
</dbReference>
<accession>E3H6I9</accession>
<keyword evidence="2" id="KW-0408">Iron</keyword>
<evidence type="ECO:0000256" key="2">
    <source>
        <dbReference type="ARBA" id="ARBA00023004"/>
    </source>
</evidence>
<dbReference type="EMBL" id="CP002281">
    <property type="protein sequence ID" value="ADO81874.1"/>
    <property type="molecule type" value="Genomic_DNA"/>
</dbReference>
<dbReference type="PANTHER" id="PTHR43122">
    <property type="entry name" value="FERREDOXIN SUBUNIT OF PYRUVATE:FLAVODOXIN OXIDOREDUCTASE-RELATED"/>
    <property type="match status" value="1"/>
</dbReference>
<dbReference type="RefSeq" id="WP_013386545.1">
    <property type="nucleotide sequence ID" value="NC_014632.1"/>
</dbReference>
<dbReference type="Proteomes" id="UP000006875">
    <property type="component" value="Chromosome"/>
</dbReference>
<reference evidence="5 6" key="1">
    <citation type="journal article" date="2010" name="Stand. Genomic Sci.">
        <title>Complete genome sequence of Ilyobacter polytropus type strain (CuHbu1).</title>
        <authorList>
            <person name="Sikorski J."/>
            <person name="Chertkov O."/>
            <person name="Lapidus A."/>
            <person name="Nolan M."/>
            <person name="Lucas S."/>
            <person name="Del Rio T.G."/>
            <person name="Tice H."/>
            <person name="Cheng J.F."/>
            <person name="Tapia R."/>
            <person name="Han C."/>
            <person name="Goodwin L."/>
            <person name="Pitluck S."/>
            <person name="Liolios K."/>
            <person name="Ivanova N."/>
            <person name="Mavromatis K."/>
            <person name="Mikhailova N."/>
            <person name="Pati A."/>
            <person name="Chen A."/>
            <person name="Palaniappan K."/>
            <person name="Land M."/>
            <person name="Hauser L."/>
            <person name="Chang Y.J."/>
            <person name="Jeffries C.D."/>
            <person name="Brambilla E."/>
            <person name="Yasawong M."/>
            <person name="Rohde M."/>
            <person name="Pukall R."/>
            <person name="Spring S."/>
            <person name="Goker M."/>
            <person name="Woyke T."/>
            <person name="Bristow J."/>
            <person name="Eisen J.A."/>
            <person name="Markowitz V."/>
            <person name="Hugenholtz P."/>
            <person name="Kyrpides N.C."/>
            <person name="Klenk H.P."/>
        </authorList>
    </citation>
    <scope>NUCLEOTIDE SEQUENCE [LARGE SCALE GENOMIC DNA]</scope>
    <source>
        <strain evidence="6">ATCC 51220 / DSM 2926 / LMG 16218 / CuHBu1</strain>
    </source>
</reference>
<dbReference type="PROSITE" id="PS51379">
    <property type="entry name" value="4FE4S_FER_2"/>
    <property type="match status" value="2"/>
</dbReference>
<dbReference type="GO" id="GO:0051536">
    <property type="term" value="F:iron-sulfur cluster binding"/>
    <property type="evidence" value="ECO:0007669"/>
    <property type="project" value="UniProtKB-KW"/>
</dbReference>
<dbReference type="PROSITE" id="PS00198">
    <property type="entry name" value="4FE4S_FER_1"/>
    <property type="match status" value="2"/>
</dbReference>
<dbReference type="Pfam" id="PF13237">
    <property type="entry name" value="Fer4_10"/>
    <property type="match status" value="1"/>
</dbReference>
<evidence type="ECO:0000256" key="1">
    <source>
        <dbReference type="ARBA" id="ARBA00022723"/>
    </source>
</evidence>
<protein>
    <submittedName>
        <fullName evidence="5">4Fe-4S ferredoxin iron-sulfur binding domain protein</fullName>
    </submittedName>
</protein>
<dbReference type="InterPro" id="IPR017900">
    <property type="entry name" value="4Fe4S_Fe_S_CS"/>
</dbReference>
<dbReference type="AlphaFoldDB" id="E3H6I9"/>
<dbReference type="HOGENOM" id="CLU_139698_5_3_0"/>
<dbReference type="InterPro" id="IPR017896">
    <property type="entry name" value="4Fe4S_Fe-S-bd"/>
</dbReference>
<gene>
    <name evidence="5" type="ordered locus">Ilyop_0085</name>
</gene>
<feature type="domain" description="4Fe-4S ferredoxin-type" evidence="4">
    <location>
        <begin position="4"/>
        <end position="33"/>
    </location>
</feature>
<proteinExistence type="predicted"/>
<evidence type="ECO:0000313" key="5">
    <source>
        <dbReference type="EMBL" id="ADO81874.1"/>
    </source>
</evidence>